<evidence type="ECO:0000313" key="1">
    <source>
        <dbReference type="EMBL" id="PKA64248.1"/>
    </source>
</evidence>
<keyword evidence="2" id="KW-1185">Reference proteome</keyword>
<evidence type="ECO:0000313" key="2">
    <source>
        <dbReference type="Proteomes" id="UP000236161"/>
    </source>
</evidence>
<sequence length="74" mass="8077">MLSQAFSSPSTVVDAATASPPYLIFEGPAMISIRRTRSEKFHELKANSKFPTKGEVSVHDYTFPVTSCADSLKP</sequence>
<accession>A0A2I0B8W5</accession>
<reference evidence="1 2" key="1">
    <citation type="journal article" date="2017" name="Nature">
        <title>The Apostasia genome and the evolution of orchids.</title>
        <authorList>
            <person name="Zhang G.Q."/>
            <person name="Liu K.W."/>
            <person name="Li Z."/>
            <person name="Lohaus R."/>
            <person name="Hsiao Y.Y."/>
            <person name="Niu S.C."/>
            <person name="Wang J.Y."/>
            <person name="Lin Y.C."/>
            <person name="Xu Q."/>
            <person name="Chen L.J."/>
            <person name="Yoshida K."/>
            <person name="Fujiwara S."/>
            <person name="Wang Z.W."/>
            <person name="Zhang Y.Q."/>
            <person name="Mitsuda N."/>
            <person name="Wang M."/>
            <person name="Liu G.H."/>
            <person name="Pecoraro L."/>
            <person name="Huang H.X."/>
            <person name="Xiao X.J."/>
            <person name="Lin M."/>
            <person name="Wu X.Y."/>
            <person name="Wu W.L."/>
            <person name="Chen Y.Y."/>
            <person name="Chang S.B."/>
            <person name="Sakamoto S."/>
            <person name="Ohme-Takagi M."/>
            <person name="Yagi M."/>
            <person name="Zeng S.J."/>
            <person name="Shen C.Y."/>
            <person name="Yeh C.M."/>
            <person name="Luo Y.B."/>
            <person name="Tsai W.C."/>
            <person name="Van de Peer Y."/>
            <person name="Liu Z.J."/>
        </authorList>
    </citation>
    <scope>NUCLEOTIDE SEQUENCE [LARGE SCALE GENOMIC DNA]</scope>
    <source>
        <strain evidence="2">cv. Shenzhen</strain>
        <tissue evidence="1">Stem</tissue>
    </source>
</reference>
<gene>
    <name evidence="1" type="ORF">AXF42_Ash009468</name>
</gene>
<proteinExistence type="predicted"/>
<organism evidence="1 2">
    <name type="scientific">Apostasia shenzhenica</name>
    <dbReference type="NCBI Taxonomy" id="1088818"/>
    <lineage>
        <taxon>Eukaryota</taxon>
        <taxon>Viridiplantae</taxon>
        <taxon>Streptophyta</taxon>
        <taxon>Embryophyta</taxon>
        <taxon>Tracheophyta</taxon>
        <taxon>Spermatophyta</taxon>
        <taxon>Magnoliopsida</taxon>
        <taxon>Liliopsida</taxon>
        <taxon>Asparagales</taxon>
        <taxon>Orchidaceae</taxon>
        <taxon>Apostasioideae</taxon>
        <taxon>Apostasia</taxon>
    </lineage>
</organism>
<protein>
    <submittedName>
        <fullName evidence="1">Uncharacterized protein</fullName>
    </submittedName>
</protein>
<dbReference type="EMBL" id="KZ451905">
    <property type="protein sequence ID" value="PKA64248.1"/>
    <property type="molecule type" value="Genomic_DNA"/>
</dbReference>
<dbReference type="Proteomes" id="UP000236161">
    <property type="component" value="Unassembled WGS sequence"/>
</dbReference>
<dbReference type="AlphaFoldDB" id="A0A2I0B8W5"/>
<name>A0A2I0B8W5_9ASPA</name>